<dbReference type="Proteomes" id="UP000248329">
    <property type="component" value="Unassembled WGS sequence"/>
</dbReference>
<accession>A0AC61L2V9</accession>
<protein>
    <submittedName>
        <fullName evidence="1">Uncharacterized protein</fullName>
    </submittedName>
</protein>
<reference evidence="1" key="1">
    <citation type="submission" date="2018-01" db="EMBL/GenBank/DDBJ databases">
        <authorList>
            <person name="Krukenberg V."/>
        </authorList>
    </citation>
    <scope>NUCLEOTIDE SEQUENCE</scope>
    <source>
        <strain evidence="1">E20ANME2</strain>
    </source>
</reference>
<comment type="caution">
    <text evidence="1">The sequence shown here is derived from an EMBL/GenBank/DDBJ whole genome shotgun (WGS) entry which is preliminary data.</text>
</comment>
<evidence type="ECO:0000313" key="2">
    <source>
        <dbReference type="Proteomes" id="UP000248329"/>
    </source>
</evidence>
<proteinExistence type="predicted"/>
<gene>
    <name evidence="1" type="ORF">C4B59_07895</name>
</gene>
<sequence>MGLILKKVLHSGGVFVPEGAVNIFLRVPKSFLSAPYELQDDAVVLGEILGVEEVGGEFEADEMIGKGIELVLRQGYLGSDDWLHFSRNSWPLLRDYGIFPDYFQITVILKEIRIDGKTIPIYPKRDVMA</sequence>
<evidence type="ECO:0000313" key="1">
    <source>
        <dbReference type="EMBL" id="PXF60741.1"/>
    </source>
</evidence>
<name>A0AC61L2V9_9EURY</name>
<organism evidence="1 2">
    <name type="scientific">Candidatus Methanogaster sp</name>
    <dbReference type="NCBI Taxonomy" id="3386292"/>
    <lineage>
        <taxon>Archaea</taxon>
        <taxon>Methanobacteriati</taxon>
        <taxon>Methanobacteriota</taxon>
        <taxon>Stenosarchaea group</taxon>
        <taxon>Methanomicrobia</taxon>
        <taxon>Methanosarcinales</taxon>
        <taxon>ANME-2 cluster</taxon>
        <taxon>Candidatus Methanogasteraceae</taxon>
        <taxon>Candidatus Methanogaster</taxon>
    </lineage>
</organism>
<dbReference type="EMBL" id="PQXF01000012">
    <property type="protein sequence ID" value="PXF60741.1"/>
    <property type="molecule type" value="Genomic_DNA"/>
</dbReference>